<proteinExistence type="predicted"/>
<keyword evidence="2" id="KW-1185">Reference proteome</keyword>
<evidence type="ECO:0000313" key="2">
    <source>
        <dbReference type="Proteomes" id="UP001375539"/>
    </source>
</evidence>
<protein>
    <submittedName>
        <fullName evidence="1">Uncharacterized protein</fullName>
    </submittedName>
</protein>
<name>A0ACC6QFD0_9ACTN</name>
<dbReference type="Proteomes" id="UP001375539">
    <property type="component" value="Unassembled WGS sequence"/>
</dbReference>
<reference evidence="1" key="1">
    <citation type="submission" date="2024-03" db="EMBL/GenBank/DDBJ databases">
        <title>Novel Streptomyces species of biotechnological and ecological value are a feature of Machair soil.</title>
        <authorList>
            <person name="Prole J.R."/>
            <person name="Goodfellow M."/>
            <person name="Allenby N."/>
            <person name="Ward A.C."/>
        </authorList>
    </citation>
    <scope>NUCLEOTIDE SEQUENCE</scope>
    <source>
        <strain evidence="1">MS1.AVA.4</strain>
    </source>
</reference>
<organism evidence="1 2">
    <name type="scientific">Streptomyces pratisoli</name>
    <dbReference type="NCBI Taxonomy" id="3139917"/>
    <lineage>
        <taxon>Bacteria</taxon>
        <taxon>Bacillati</taxon>
        <taxon>Actinomycetota</taxon>
        <taxon>Actinomycetes</taxon>
        <taxon>Kitasatosporales</taxon>
        <taxon>Streptomycetaceae</taxon>
        <taxon>Streptomyces</taxon>
    </lineage>
</organism>
<evidence type="ECO:0000313" key="1">
    <source>
        <dbReference type="EMBL" id="MEJ8656958.1"/>
    </source>
</evidence>
<sequence>MFVRRSAKSCGALAEAPSLLDRAKRAGRVARTGVFLILALLALTLAVPGTAHADFACDFTGDDSYQMDTPGTNGESLMPATNQWEDKADRAKNLNDTTGMVTGAVRMPKSADQYTLYELNGMRGMNWSMTFKDKDDGSERNGETGSGADDCEIMDYVNNGVADMVFNGTKILTRTAISIKESASNPSPLSGLYEGRDNVVKTLKRHVFIPAVPVMIALTGLWVFTKWRKGEMREVWSGVGWACLTTIAVVALLTGGNYDKVIDQADSGIAQANSFLTEAVLSGASGEMQSPCDLPTEADNRGLRISSCAMYDTLAFRPWALGQFGEGGTNCIFRKDDGGRVEDGACLPKSAGTKCDWGKGARCEDLRARQVVAQSMTNKDIQAEKEENKEFNKYDDDWVDIRIDLTGGVEEDGEDLPDRNVYDVAYDDWAGKNAGNRVGLAFYSLVAALIVGLMVIVLSALTLLWHAVTLILIILLPLVATLGIHPSQQKLLKGWLETFIHSFVLRAGFGVILTVLLVLYQMILPAKIALGMQLLLLVLVTVAVVMMLKKLLAGNFSPQIAGAQDALGVRDMANTVSGKVADKAPGTARATGRVAGNAAARVGRGVDGAVLGGRLQKGGWLPADNSKRQQRKSAHRAKEMQQRAYESQQGTKAGQQQPPAPEPEPQPTPRRSGRVSASAQAPAPTAQPPQSQPQVQPQARPVAPASADPRSPQPPAQIPAQQPPQQPYQPPRDDHRMPR</sequence>
<comment type="caution">
    <text evidence="1">The sequence shown here is derived from an EMBL/GenBank/DDBJ whole genome shotgun (WGS) entry which is preliminary data.</text>
</comment>
<dbReference type="EMBL" id="JBBKAI010000002">
    <property type="protein sequence ID" value="MEJ8656958.1"/>
    <property type="molecule type" value="Genomic_DNA"/>
</dbReference>
<accession>A0ACC6QFD0</accession>
<gene>
    <name evidence="1" type="ORF">WKI58_10535</name>
</gene>